<evidence type="ECO:0000313" key="5">
    <source>
        <dbReference type="EMBL" id="SFE44859.1"/>
    </source>
</evidence>
<dbReference type="InterPro" id="IPR000835">
    <property type="entry name" value="HTH_MarR-typ"/>
</dbReference>
<dbReference type="AlphaFoldDB" id="A0A1I2AM81"/>
<protein>
    <submittedName>
        <fullName evidence="5">DNA-binding transcriptional regulator, MarR family</fullName>
    </submittedName>
</protein>
<dbReference type="SMART" id="SM00347">
    <property type="entry name" value="HTH_MARR"/>
    <property type="match status" value="1"/>
</dbReference>
<dbReference type="Pfam" id="PF12802">
    <property type="entry name" value="MarR_2"/>
    <property type="match status" value="1"/>
</dbReference>
<sequence length="146" mass="16809">MYNRIMLKHNVLSLVAKIRDKANKRIVSELEANQITGIVPSHGDILMFLYREKQPLTVKALAEKIHRTQPTTTVLINKLEQLGYVERTKDEKDSRVSLITLTERGRELEPIFLAISQQINDVIYGSLSEEQSLQLEQLLEQVHAQF</sequence>
<accession>A0A1I2AM81</accession>
<keyword evidence="2 5" id="KW-0238">DNA-binding</keyword>
<gene>
    <name evidence="5" type="ORF">SAMN04487969_102575</name>
</gene>
<dbReference type="InterPro" id="IPR036390">
    <property type="entry name" value="WH_DNA-bd_sf"/>
</dbReference>
<evidence type="ECO:0000259" key="4">
    <source>
        <dbReference type="PROSITE" id="PS50995"/>
    </source>
</evidence>
<evidence type="ECO:0000256" key="1">
    <source>
        <dbReference type="ARBA" id="ARBA00023015"/>
    </source>
</evidence>
<name>A0A1I2AM81_9BACL</name>
<dbReference type="PRINTS" id="PR00598">
    <property type="entry name" value="HTHMARR"/>
</dbReference>
<dbReference type="GO" id="GO:0003677">
    <property type="term" value="F:DNA binding"/>
    <property type="evidence" value="ECO:0007669"/>
    <property type="project" value="UniProtKB-KW"/>
</dbReference>
<feature type="domain" description="HTH marR-type" evidence="4">
    <location>
        <begin position="8"/>
        <end position="144"/>
    </location>
</feature>
<evidence type="ECO:0000256" key="3">
    <source>
        <dbReference type="ARBA" id="ARBA00023163"/>
    </source>
</evidence>
<evidence type="ECO:0000256" key="2">
    <source>
        <dbReference type="ARBA" id="ARBA00023125"/>
    </source>
</evidence>
<dbReference type="InterPro" id="IPR036388">
    <property type="entry name" value="WH-like_DNA-bd_sf"/>
</dbReference>
<keyword evidence="3" id="KW-0804">Transcription</keyword>
<organism evidence="5 6">
    <name type="scientific">Paenibacillus algorifonticola</name>
    <dbReference type="NCBI Taxonomy" id="684063"/>
    <lineage>
        <taxon>Bacteria</taxon>
        <taxon>Bacillati</taxon>
        <taxon>Bacillota</taxon>
        <taxon>Bacilli</taxon>
        <taxon>Bacillales</taxon>
        <taxon>Paenibacillaceae</taxon>
        <taxon>Paenibacillus</taxon>
    </lineage>
</organism>
<dbReference type="GO" id="GO:0003700">
    <property type="term" value="F:DNA-binding transcription factor activity"/>
    <property type="evidence" value="ECO:0007669"/>
    <property type="project" value="InterPro"/>
</dbReference>
<evidence type="ECO:0000313" key="6">
    <source>
        <dbReference type="Proteomes" id="UP000183410"/>
    </source>
</evidence>
<dbReference type="EMBL" id="FONN01000002">
    <property type="protein sequence ID" value="SFE44859.1"/>
    <property type="molecule type" value="Genomic_DNA"/>
</dbReference>
<dbReference type="SUPFAM" id="SSF46785">
    <property type="entry name" value="Winged helix' DNA-binding domain"/>
    <property type="match status" value="1"/>
</dbReference>
<dbReference type="PROSITE" id="PS50995">
    <property type="entry name" value="HTH_MARR_2"/>
    <property type="match status" value="1"/>
</dbReference>
<dbReference type="PANTHER" id="PTHR42756:SF1">
    <property type="entry name" value="TRANSCRIPTIONAL REPRESSOR OF EMRAB OPERON"/>
    <property type="match status" value="1"/>
</dbReference>
<keyword evidence="6" id="KW-1185">Reference proteome</keyword>
<proteinExistence type="predicted"/>
<dbReference type="PANTHER" id="PTHR42756">
    <property type="entry name" value="TRANSCRIPTIONAL REGULATOR, MARR"/>
    <property type="match status" value="1"/>
</dbReference>
<dbReference type="Proteomes" id="UP000183410">
    <property type="component" value="Unassembled WGS sequence"/>
</dbReference>
<dbReference type="Gene3D" id="1.10.10.10">
    <property type="entry name" value="Winged helix-like DNA-binding domain superfamily/Winged helix DNA-binding domain"/>
    <property type="match status" value="1"/>
</dbReference>
<keyword evidence="1" id="KW-0805">Transcription regulation</keyword>
<reference evidence="6" key="1">
    <citation type="submission" date="2016-10" db="EMBL/GenBank/DDBJ databases">
        <authorList>
            <person name="Varghese N."/>
            <person name="Submissions S."/>
        </authorList>
    </citation>
    <scope>NUCLEOTIDE SEQUENCE [LARGE SCALE GENOMIC DNA]</scope>
    <source>
        <strain evidence="6">CGMCC 1.10223</strain>
    </source>
</reference>